<organism evidence="2 3">
    <name type="scientific">Bathymodiolus azoricus thioautotrophic gill symbiont</name>
    <dbReference type="NCBI Taxonomy" id="235205"/>
    <lineage>
        <taxon>Bacteria</taxon>
        <taxon>Pseudomonadati</taxon>
        <taxon>Pseudomonadota</taxon>
        <taxon>Gammaproteobacteria</taxon>
        <taxon>sulfur-oxidizing symbionts</taxon>
    </lineage>
</organism>
<dbReference type="AlphaFoldDB" id="A0A1H6LR38"/>
<dbReference type="Proteomes" id="UP000198988">
    <property type="component" value="Unassembled WGS sequence"/>
</dbReference>
<evidence type="ECO:0000256" key="1">
    <source>
        <dbReference type="SAM" id="Phobius"/>
    </source>
</evidence>
<evidence type="ECO:0000313" key="2">
    <source>
        <dbReference type="EMBL" id="SEH88839.1"/>
    </source>
</evidence>
<keyword evidence="1" id="KW-0812">Transmembrane</keyword>
<name>A0A1H6LR38_9GAMM</name>
<dbReference type="EMBL" id="CDSC02000296">
    <property type="protein sequence ID" value="SEH88839.1"/>
    <property type="molecule type" value="Genomic_DNA"/>
</dbReference>
<feature type="transmembrane region" description="Helical" evidence="1">
    <location>
        <begin position="6"/>
        <end position="28"/>
    </location>
</feature>
<keyword evidence="1" id="KW-1133">Transmembrane helix</keyword>
<accession>A0A1H6LR38</accession>
<proteinExistence type="predicted"/>
<protein>
    <submittedName>
        <fullName evidence="2">Uncharacterized protein</fullName>
    </submittedName>
</protein>
<keyword evidence="1" id="KW-0472">Membrane</keyword>
<reference evidence="3" key="1">
    <citation type="submission" date="2016-06" db="EMBL/GenBank/DDBJ databases">
        <authorList>
            <person name="Petersen J."/>
            <person name="Sayavedra L."/>
        </authorList>
    </citation>
    <scope>NUCLEOTIDE SEQUENCE [LARGE SCALE GENOMIC DNA]</scope>
    <source>
        <strain evidence="3">BazSymA</strain>
    </source>
</reference>
<gene>
    <name evidence="2" type="ORF">BAZSYMA_ACONTIG81303_0</name>
</gene>
<evidence type="ECO:0000313" key="3">
    <source>
        <dbReference type="Proteomes" id="UP000198988"/>
    </source>
</evidence>
<sequence length="38" mass="4800">MVFLPLFYIFLLYLKKIYINYVFFFYCLNNIHKLAFIL</sequence>